<dbReference type="CDD" id="cd01389">
    <property type="entry name" value="HMG-box_ROX1-like"/>
    <property type="match status" value="1"/>
</dbReference>
<keyword evidence="1 3" id="KW-0238">DNA-binding</keyword>
<dbReference type="GO" id="GO:0000978">
    <property type="term" value="F:RNA polymerase II cis-regulatory region sequence-specific DNA binding"/>
    <property type="evidence" value="ECO:0007669"/>
    <property type="project" value="TreeGrafter"/>
</dbReference>
<organism evidence="6 7">
    <name type="scientific">Coemansia spiralis</name>
    <dbReference type="NCBI Taxonomy" id="417178"/>
    <lineage>
        <taxon>Eukaryota</taxon>
        <taxon>Fungi</taxon>
        <taxon>Fungi incertae sedis</taxon>
        <taxon>Zoopagomycota</taxon>
        <taxon>Kickxellomycotina</taxon>
        <taxon>Kickxellomycetes</taxon>
        <taxon>Kickxellales</taxon>
        <taxon>Kickxellaceae</taxon>
        <taxon>Coemansia</taxon>
    </lineage>
</organism>
<evidence type="ECO:0000313" key="7">
    <source>
        <dbReference type="Proteomes" id="UP001151516"/>
    </source>
</evidence>
<dbReference type="Pfam" id="PF00505">
    <property type="entry name" value="HMG_box"/>
    <property type="match status" value="1"/>
</dbReference>
<dbReference type="PANTHER" id="PTHR45789:SF2">
    <property type="entry name" value="FI18025P1"/>
    <property type="match status" value="1"/>
</dbReference>
<evidence type="ECO:0000256" key="1">
    <source>
        <dbReference type="ARBA" id="ARBA00023125"/>
    </source>
</evidence>
<feature type="region of interest" description="Disordered" evidence="4">
    <location>
        <begin position="110"/>
        <end position="156"/>
    </location>
</feature>
<keyword evidence="7" id="KW-1185">Reference proteome</keyword>
<feature type="DNA-binding region" description="HMG box" evidence="3">
    <location>
        <begin position="172"/>
        <end position="239"/>
    </location>
</feature>
<dbReference type="SMART" id="SM00398">
    <property type="entry name" value="HMG"/>
    <property type="match status" value="1"/>
</dbReference>
<dbReference type="GO" id="GO:0000981">
    <property type="term" value="F:DNA-binding transcription factor activity, RNA polymerase II-specific"/>
    <property type="evidence" value="ECO:0007669"/>
    <property type="project" value="TreeGrafter"/>
</dbReference>
<evidence type="ECO:0000256" key="3">
    <source>
        <dbReference type="PROSITE-ProRule" id="PRU00267"/>
    </source>
</evidence>
<evidence type="ECO:0000313" key="6">
    <source>
        <dbReference type="EMBL" id="KAJ2685333.1"/>
    </source>
</evidence>
<dbReference type="GO" id="GO:0005634">
    <property type="term" value="C:nucleus"/>
    <property type="evidence" value="ECO:0007669"/>
    <property type="project" value="UniProtKB-UniRule"/>
</dbReference>
<dbReference type="OrthoDB" id="6247875at2759"/>
<dbReference type="SUPFAM" id="SSF47095">
    <property type="entry name" value="HMG-box"/>
    <property type="match status" value="1"/>
</dbReference>
<dbReference type="Proteomes" id="UP001151516">
    <property type="component" value="Unassembled WGS sequence"/>
</dbReference>
<evidence type="ECO:0000259" key="5">
    <source>
        <dbReference type="PROSITE" id="PS50118"/>
    </source>
</evidence>
<dbReference type="AlphaFoldDB" id="A0A9W8GJQ9"/>
<accession>A0A9W8GJQ9</accession>
<keyword evidence="2 3" id="KW-0539">Nucleus</keyword>
<evidence type="ECO:0000256" key="4">
    <source>
        <dbReference type="SAM" id="MobiDB-lite"/>
    </source>
</evidence>
<protein>
    <recommendedName>
        <fullName evidence="5">HMG box domain-containing protein</fullName>
    </recommendedName>
</protein>
<dbReference type="PANTHER" id="PTHR45789">
    <property type="entry name" value="FI18025P1"/>
    <property type="match status" value="1"/>
</dbReference>
<feature type="compositionally biased region" description="Acidic residues" evidence="4">
    <location>
        <begin position="116"/>
        <end position="128"/>
    </location>
</feature>
<dbReference type="Gene3D" id="1.10.30.10">
    <property type="entry name" value="High mobility group box domain"/>
    <property type="match status" value="1"/>
</dbReference>
<dbReference type="EMBL" id="JANBTX010000158">
    <property type="protein sequence ID" value="KAJ2685333.1"/>
    <property type="molecule type" value="Genomic_DNA"/>
</dbReference>
<name>A0A9W8GJQ9_9FUNG</name>
<sequence>MIFEDIPNLDFDLSALFAQELGGMALAPTPVIVSSPPPNVLVNRVPEGFTPILINLQRCSRAELRRFLHNMLCKTSTSEEGSDRKEKPLGRCGCELLEFDYQPDFLFNKRKHSDNSDDGQADESDDDCTTTATSNGDDHTVDDGEHECDEDARESTAELQREYEAERNRIKIKRPPNSFMIYRSERHNELVKEYKGGNKVISGIIAKEWHSMGREAKKRYEDMAAVKKREHEMLYPNYKFMPKRRKY</sequence>
<gene>
    <name evidence="6" type="ORF">IWW39_004333</name>
</gene>
<dbReference type="InterPro" id="IPR009071">
    <property type="entry name" value="HMG_box_dom"/>
</dbReference>
<dbReference type="InterPro" id="IPR036910">
    <property type="entry name" value="HMG_box_dom_sf"/>
</dbReference>
<evidence type="ECO:0000256" key="2">
    <source>
        <dbReference type="ARBA" id="ARBA00023242"/>
    </source>
</evidence>
<dbReference type="PROSITE" id="PS50118">
    <property type="entry name" value="HMG_BOX_2"/>
    <property type="match status" value="1"/>
</dbReference>
<dbReference type="InterPro" id="IPR051356">
    <property type="entry name" value="SOX/SOX-like_TF"/>
</dbReference>
<comment type="caution">
    <text evidence="6">The sequence shown here is derived from an EMBL/GenBank/DDBJ whole genome shotgun (WGS) entry which is preliminary data.</text>
</comment>
<proteinExistence type="predicted"/>
<feature type="domain" description="HMG box" evidence="5">
    <location>
        <begin position="172"/>
        <end position="239"/>
    </location>
</feature>
<reference evidence="6" key="1">
    <citation type="submission" date="2022-07" db="EMBL/GenBank/DDBJ databases">
        <title>Phylogenomic reconstructions and comparative analyses of Kickxellomycotina fungi.</title>
        <authorList>
            <person name="Reynolds N.K."/>
            <person name="Stajich J.E."/>
            <person name="Barry K."/>
            <person name="Grigoriev I.V."/>
            <person name="Crous P."/>
            <person name="Smith M.E."/>
        </authorList>
    </citation>
    <scope>NUCLEOTIDE SEQUENCE</scope>
    <source>
        <strain evidence="6">CBS 109367</strain>
    </source>
</reference>